<dbReference type="Proteomes" id="UP000634136">
    <property type="component" value="Unassembled WGS sequence"/>
</dbReference>
<evidence type="ECO:0000313" key="3">
    <source>
        <dbReference type="Proteomes" id="UP000634136"/>
    </source>
</evidence>
<dbReference type="EMBL" id="JAAIUW010000007">
    <property type="protein sequence ID" value="KAF7824337.1"/>
    <property type="molecule type" value="Genomic_DNA"/>
</dbReference>
<sequence>MADHSGHTSSMALSQFDDQSPRVGQCPSSCARGAIFLGLRRNSHALRAWSSCTLLLPIGMLRDHSSFPSAKGSLVLPLDEGIFRPSIWMDPQSFPSAEFFVLLTGDKIIHHFGGIVHPSSFRISFFPLKGSLVLPFGGVFHISLRQKHLSSFSSLPSAKESFVLPFRAIFHFSLRRKDYSSFPLEGLVILYH</sequence>
<gene>
    <name evidence="2" type="ORF">G2W53_022481</name>
</gene>
<proteinExistence type="predicted"/>
<evidence type="ECO:0000256" key="1">
    <source>
        <dbReference type="SAM" id="MobiDB-lite"/>
    </source>
</evidence>
<evidence type="ECO:0000313" key="2">
    <source>
        <dbReference type="EMBL" id="KAF7824337.1"/>
    </source>
</evidence>
<keyword evidence="3" id="KW-1185">Reference proteome</keyword>
<protein>
    <submittedName>
        <fullName evidence="2">Uncharacterized protein</fullName>
    </submittedName>
</protein>
<accession>A0A834TMC9</accession>
<name>A0A834TMC9_9FABA</name>
<reference evidence="2" key="1">
    <citation type="submission" date="2020-09" db="EMBL/GenBank/DDBJ databases">
        <title>Genome-Enabled Discovery of Anthraquinone Biosynthesis in Senna tora.</title>
        <authorList>
            <person name="Kang S.-H."/>
            <person name="Pandey R.P."/>
            <person name="Lee C.-M."/>
            <person name="Sim J.-S."/>
            <person name="Jeong J.-T."/>
            <person name="Choi B.-S."/>
            <person name="Jung M."/>
            <person name="Ginzburg D."/>
            <person name="Zhao K."/>
            <person name="Won S.Y."/>
            <person name="Oh T.-J."/>
            <person name="Yu Y."/>
            <person name="Kim N.-H."/>
            <person name="Lee O.R."/>
            <person name="Lee T.-H."/>
            <person name="Bashyal P."/>
            <person name="Kim T.-S."/>
            <person name="Lee W.-H."/>
            <person name="Kawkins C."/>
            <person name="Kim C.-K."/>
            <person name="Kim J.S."/>
            <person name="Ahn B.O."/>
            <person name="Rhee S.Y."/>
            <person name="Sohng J.K."/>
        </authorList>
    </citation>
    <scope>NUCLEOTIDE SEQUENCE</scope>
    <source>
        <tissue evidence="2">Leaf</tissue>
    </source>
</reference>
<organism evidence="2 3">
    <name type="scientific">Senna tora</name>
    <dbReference type="NCBI Taxonomy" id="362788"/>
    <lineage>
        <taxon>Eukaryota</taxon>
        <taxon>Viridiplantae</taxon>
        <taxon>Streptophyta</taxon>
        <taxon>Embryophyta</taxon>
        <taxon>Tracheophyta</taxon>
        <taxon>Spermatophyta</taxon>
        <taxon>Magnoliopsida</taxon>
        <taxon>eudicotyledons</taxon>
        <taxon>Gunneridae</taxon>
        <taxon>Pentapetalae</taxon>
        <taxon>rosids</taxon>
        <taxon>fabids</taxon>
        <taxon>Fabales</taxon>
        <taxon>Fabaceae</taxon>
        <taxon>Caesalpinioideae</taxon>
        <taxon>Cassia clade</taxon>
        <taxon>Senna</taxon>
    </lineage>
</organism>
<feature type="region of interest" description="Disordered" evidence="1">
    <location>
        <begin position="1"/>
        <end position="22"/>
    </location>
</feature>
<comment type="caution">
    <text evidence="2">The sequence shown here is derived from an EMBL/GenBank/DDBJ whole genome shotgun (WGS) entry which is preliminary data.</text>
</comment>
<dbReference type="AlphaFoldDB" id="A0A834TMC9"/>
<feature type="compositionally biased region" description="Polar residues" evidence="1">
    <location>
        <begin position="7"/>
        <end position="18"/>
    </location>
</feature>